<evidence type="ECO:0000313" key="2">
    <source>
        <dbReference type="EMBL" id="OEE34987.1"/>
    </source>
</evidence>
<evidence type="ECO:0000259" key="1">
    <source>
        <dbReference type="Pfam" id="PF11826"/>
    </source>
</evidence>
<dbReference type="InterPro" id="IPR021781">
    <property type="entry name" value="RctB_central_dom"/>
</dbReference>
<dbReference type="AlphaFoldDB" id="A0A1E5BG38"/>
<dbReference type="Proteomes" id="UP000094741">
    <property type="component" value="Unassembled WGS sequence"/>
</dbReference>
<gene>
    <name evidence="2" type="ORF">A1QO_06270</name>
</gene>
<organism evidence="2 3">
    <name type="scientific">Vibrio genomosp. F10 str. ZF-129</name>
    <dbReference type="NCBI Taxonomy" id="1187848"/>
    <lineage>
        <taxon>Bacteria</taxon>
        <taxon>Pseudomonadati</taxon>
        <taxon>Pseudomonadota</taxon>
        <taxon>Gammaproteobacteria</taxon>
        <taxon>Vibrionales</taxon>
        <taxon>Vibrionaceae</taxon>
        <taxon>Vibrio</taxon>
    </lineage>
</organism>
<feature type="domain" description="Replication initiator protein RctB central region" evidence="1">
    <location>
        <begin position="189"/>
        <end position="360"/>
    </location>
</feature>
<reference evidence="2 3" key="1">
    <citation type="journal article" date="2012" name="Science">
        <title>Ecological populations of bacteria act as socially cohesive units of antibiotic production and resistance.</title>
        <authorList>
            <person name="Cordero O.X."/>
            <person name="Wildschutte H."/>
            <person name="Kirkup B."/>
            <person name="Proehl S."/>
            <person name="Ngo L."/>
            <person name="Hussain F."/>
            <person name="Le Roux F."/>
            <person name="Mincer T."/>
            <person name="Polz M.F."/>
        </authorList>
    </citation>
    <scope>NUCLEOTIDE SEQUENCE [LARGE SCALE GENOMIC DNA]</scope>
    <source>
        <strain evidence="2 3">ZF-129</strain>
    </source>
</reference>
<comment type="caution">
    <text evidence="2">The sequence shown here is derived from an EMBL/GenBank/DDBJ whole genome shotgun (WGS) entry which is preliminary data.</text>
</comment>
<name>A0A1E5BG38_9VIBR</name>
<dbReference type="EMBL" id="AJYQ02000082">
    <property type="protein sequence ID" value="OEE34987.1"/>
    <property type="molecule type" value="Genomic_DNA"/>
</dbReference>
<dbReference type="RefSeq" id="WP_017041576.1">
    <property type="nucleotide sequence ID" value="NZ_AJYQ02000082.1"/>
</dbReference>
<dbReference type="Pfam" id="PF11826">
    <property type="entry name" value="RctB_central"/>
    <property type="match status" value="1"/>
</dbReference>
<protein>
    <recommendedName>
        <fullName evidence="1">Replication initiator protein RctB central region domain-containing protein</fullName>
    </recommendedName>
</protein>
<accession>A0A1E5BG38</accession>
<evidence type="ECO:0000313" key="3">
    <source>
        <dbReference type="Proteomes" id="UP000094741"/>
    </source>
</evidence>
<proteinExistence type="predicted"/>
<sequence length="624" mass="72513">MKTYTSTILLLDDCSAYAITQIAEDVKTRSIKMILNTILVAYKLHSRTEIELKEVAKNSEMSIASVRKAFKMIESIGGVEIEQASPTYLTNNRNVKLIKFPDLSSIEMMPKPSSDGVNVKGSSSRTLIIKSYEKENIYIPDDYRSNKNEFGTQMPMTHSDSSLIAFGNTIEKSKLYRNPISRQNNLVQSTSGIINEFDVSIIDLLFQKTVTYFSTLPEDRFNRMDSTIRVPFFIEDLLKEKSLPDVTENRMAISESIIRIWNSQYQVHDQYFSRYSESTAQEHFQYFAGFRGLSANAEEPLIDENGKLSRPYVSVNVNWNPDIFRYIKNHSYYIVQNVSVNKFPTTLYTFYRKLRFLMMSKQLRPICQASETLLDIVTVLWSSESTQTQFKICTRFISDIHKSFKRPPNLEFITMSDVQGDDRAKVADLNLGGFHFTIKIPHPDRPENAANRKSEIFMEYSEREVIEHSGAKYTVSSGVKCSGTLPNPLIYKRKLILNTLKRYSKFREIAFGEINSEYYMDFTVDGHYYILTRYATDAELEKIYLHVTDWLDAEYEIVYLYFEEQLGRLKNLPWITLETLNSISTEYFIERNRIIEFVCQNIRSMKRIQRDGYVELISRLSTST</sequence>